<comment type="caution">
    <text evidence="1">The sequence shown here is derived from an EMBL/GenBank/DDBJ whole genome shotgun (WGS) entry which is preliminary data.</text>
</comment>
<reference evidence="1 2" key="1">
    <citation type="submission" date="2018-09" db="EMBL/GenBank/DDBJ databases">
        <title>YIM PH 21725 draft genome.</title>
        <authorList>
            <person name="Miao C."/>
        </authorList>
    </citation>
    <scope>NUCLEOTIDE SEQUENCE [LARGE SCALE GENOMIC DNA]</scope>
    <source>
        <strain evidence="2">YIM PH21725</strain>
    </source>
</reference>
<accession>A0A419I4V1</accession>
<evidence type="ECO:0000313" key="2">
    <source>
        <dbReference type="Proteomes" id="UP000285112"/>
    </source>
</evidence>
<organism evidence="1 2">
    <name type="scientific">Amycolatopsis panacis</name>
    <dbReference type="NCBI Taxonomy" id="2340917"/>
    <lineage>
        <taxon>Bacteria</taxon>
        <taxon>Bacillati</taxon>
        <taxon>Actinomycetota</taxon>
        <taxon>Actinomycetes</taxon>
        <taxon>Pseudonocardiales</taxon>
        <taxon>Pseudonocardiaceae</taxon>
        <taxon>Amycolatopsis</taxon>
    </lineage>
</organism>
<evidence type="ECO:0008006" key="3">
    <source>
        <dbReference type="Google" id="ProtNLM"/>
    </source>
</evidence>
<dbReference type="Gene3D" id="2.60.120.580">
    <property type="entry name" value="Acetamidase/Formamidase-like domains"/>
    <property type="match status" value="1"/>
</dbReference>
<dbReference type="Pfam" id="PF03069">
    <property type="entry name" value="FmdA_AmdA"/>
    <property type="match status" value="2"/>
</dbReference>
<dbReference type="AlphaFoldDB" id="A0A419I4V1"/>
<proteinExistence type="predicted"/>
<dbReference type="Proteomes" id="UP000285112">
    <property type="component" value="Unassembled WGS sequence"/>
</dbReference>
<protein>
    <recommendedName>
        <fullName evidence="3">Acetamidase</fullName>
    </recommendedName>
</protein>
<keyword evidence="2" id="KW-1185">Reference proteome</keyword>
<sequence>MSTVPHVVSVDGAAVAAPYLYRVGPHVPMATAVDTWQPFTLRTLDASGDQVRPGTTADGLDVDRLFPVSGPIEISDVRAGDRVGIGIADIRCAPVGHVWTRPGLGFGNPGWFDVRELKIQPPLVLDGAGLELPYRVHAGTLGVLPAALAPARTLGPYGGNVDIPELGPRSMLWVSAAVDGGGVFAGDVHAAIGDAEVCGTGVETSAELDLVAVRGDWQAVNPAVMTEDKIWLLGIGTTFEDALSVVLPEVTVALAAELNVPESQAYLLSSLMLDIRPCQVVNPLTSVAVSLRGDLDKCLVPPQAHRLFHQFLESTVKGH</sequence>
<dbReference type="GO" id="GO:0016811">
    <property type="term" value="F:hydrolase activity, acting on carbon-nitrogen (but not peptide) bonds, in linear amides"/>
    <property type="evidence" value="ECO:0007669"/>
    <property type="project" value="InterPro"/>
</dbReference>
<dbReference type="Gene3D" id="3.10.28.20">
    <property type="entry name" value="Acetamidase/Formamidase-like domains"/>
    <property type="match status" value="1"/>
</dbReference>
<gene>
    <name evidence="1" type="ORF">D5S19_13830</name>
</gene>
<evidence type="ECO:0000313" key="1">
    <source>
        <dbReference type="EMBL" id="RJQ85462.1"/>
    </source>
</evidence>
<name>A0A419I4V1_9PSEU</name>
<dbReference type="EMBL" id="QZFV01000078">
    <property type="protein sequence ID" value="RJQ85462.1"/>
    <property type="molecule type" value="Genomic_DNA"/>
</dbReference>
<dbReference type="PANTHER" id="PTHR31891:SF1">
    <property type="entry name" value="FORMAMIDASE C869.04-RELATED"/>
    <property type="match status" value="1"/>
</dbReference>
<dbReference type="SUPFAM" id="SSF141130">
    <property type="entry name" value="Acetamidase/Formamidase-like"/>
    <property type="match status" value="1"/>
</dbReference>
<dbReference type="PANTHER" id="PTHR31891">
    <property type="entry name" value="FORMAMIDASE C869.04-RELATED"/>
    <property type="match status" value="1"/>
</dbReference>
<dbReference type="InterPro" id="IPR004304">
    <property type="entry name" value="FmdA_AmdA"/>
</dbReference>